<proteinExistence type="predicted"/>
<dbReference type="EMBL" id="BMXR01000006">
    <property type="protein sequence ID" value="GGX57344.1"/>
    <property type="molecule type" value="Genomic_DNA"/>
</dbReference>
<sequence>MKKPFVNTLSFKASLAKAAIMNPESSAPIPYSISAKPNSIDPSDRWSLIYSGRTALDAIVTENGINKAKPRRNNLLLENWKANPSLI</sequence>
<dbReference type="AlphaFoldDB" id="A0A918N9X4"/>
<organism evidence="1 2">
    <name type="scientific">Saccharospirillum salsuginis</name>
    <dbReference type="NCBI Taxonomy" id="418750"/>
    <lineage>
        <taxon>Bacteria</taxon>
        <taxon>Pseudomonadati</taxon>
        <taxon>Pseudomonadota</taxon>
        <taxon>Gammaproteobacteria</taxon>
        <taxon>Oceanospirillales</taxon>
        <taxon>Saccharospirillaceae</taxon>
        <taxon>Saccharospirillum</taxon>
    </lineage>
</organism>
<reference evidence="1" key="2">
    <citation type="submission" date="2020-09" db="EMBL/GenBank/DDBJ databases">
        <authorList>
            <person name="Sun Q."/>
            <person name="Kim S."/>
        </authorList>
    </citation>
    <scope>NUCLEOTIDE SEQUENCE</scope>
    <source>
        <strain evidence="1">KCTC 22169</strain>
    </source>
</reference>
<protein>
    <submittedName>
        <fullName evidence="1">Uncharacterized protein</fullName>
    </submittedName>
</protein>
<evidence type="ECO:0000313" key="2">
    <source>
        <dbReference type="Proteomes" id="UP000626148"/>
    </source>
</evidence>
<name>A0A918N9X4_9GAMM</name>
<gene>
    <name evidence="1" type="ORF">GCM10007392_26130</name>
</gene>
<dbReference type="Proteomes" id="UP000626148">
    <property type="component" value="Unassembled WGS sequence"/>
</dbReference>
<reference evidence="1" key="1">
    <citation type="journal article" date="2014" name="Int. J. Syst. Evol. Microbiol.">
        <title>Complete genome sequence of Corynebacterium casei LMG S-19264T (=DSM 44701T), isolated from a smear-ripened cheese.</title>
        <authorList>
            <consortium name="US DOE Joint Genome Institute (JGI-PGF)"/>
            <person name="Walter F."/>
            <person name="Albersmeier A."/>
            <person name="Kalinowski J."/>
            <person name="Ruckert C."/>
        </authorList>
    </citation>
    <scope>NUCLEOTIDE SEQUENCE</scope>
    <source>
        <strain evidence="1">KCTC 22169</strain>
    </source>
</reference>
<keyword evidence="2" id="KW-1185">Reference proteome</keyword>
<comment type="caution">
    <text evidence="1">The sequence shown here is derived from an EMBL/GenBank/DDBJ whole genome shotgun (WGS) entry which is preliminary data.</text>
</comment>
<accession>A0A918N9X4</accession>
<evidence type="ECO:0000313" key="1">
    <source>
        <dbReference type="EMBL" id="GGX57344.1"/>
    </source>
</evidence>